<feature type="signal peptide" evidence="1">
    <location>
        <begin position="1"/>
        <end position="20"/>
    </location>
</feature>
<sequence>MKRSGLTLGLALIWAILSQAQRTPPAFYAESFRKGTTQIKEERFEARLTPENPTYRELLKDTAGNDRYELTITPQGPEGDNRITSWRVKLRDLRHSIYNNLLLAEQQPSTDAANNLWWLTPNPFGPVPIRAKRIMKVDGFYVVFQVKDLHFSPLESPYLDSMTVQFAFSNRNPRTGP</sequence>
<protein>
    <submittedName>
        <fullName evidence="2">Uncharacterized protein</fullName>
    </submittedName>
</protein>
<evidence type="ECO:0000256" key="1">
    <source>
        <dbReference type="SAM" id="SignalP"/>
    </source>
</evidence>
<name>A0A2U3K967_9BACT</name>
<accession>A0A2U3K967</accession>
<dbReference type="EMBL" id="OMOD01000057">
    <property type="protein sequence ID" value="SPF36214.1"/>
    <property type="molecule type" value="Genomic_DNA"/>
</dbReference>
<keyword evidence="1" id="KW-0732">Signal</keyword>
<gene>
    <name evidence="2" type="ORF">SBA1_150061</name>
</gene>
<reference evidence="3" key="1">
    <citation type="submission" date="2018-02" db="EMBL/GenBank/DDBJ databases">
        <authorList>
            <person name="Hausmann B."/>
        </authorList>
    </citation>
    <scope>NUCLEOTIDE SEQUENCE [LARGE SCALE GENOMIC DNA]</scope>
    <source>
        <strain evidence="3">Peat soil MAG SbA1</strain>
    </source>
</reference>
<evidence type="ECO:0000313" key="3">
    <source>
        <dbReference type="Proteomes" id="UP000238701"/>
    </source>
</evidence>
<organism evidence="2 3">
    <name type="scientific">Candidatus Sulfotelmatobacter kueseliae</name>
    <dbReference type="NCBI Taxonomy" id="2042962"/>
    <lineage>
        <taxon>Bacteria</taxon>
        <taxon>Pseudomonadati</taxon>
        <taxon>Acidobacteriota</taxon>
        <taxon>Terriglobia</taxon>
        <taxon>Terriglobales</taxon>
        <taxon>Candidatus Korobacteraceae</taxon>
        <taxon>Candidatus Sulfotelmatobacter</taxon>
    </lineage>
</organism>
<feature type="chain" id="PRO_5015422028" evidence="1">
    <location>
        <begin position="21"/>
        <end position="177"/>
    </location>
</feature>
<evidence type="ECO:0000313" key="2">
    <source>
        <dbReference type="EMBL" id="SPF36214.1"/>
    </source>
</evidence>
<dbReference type="AlphaFoldDB" id="A0A2U3K967"/>
<dbReference type="Proteomes" id="UP000238701">
    <property type="component" value="Unassembled WGS sequence"/>
</dbReference>
<proteinExistence type="predicted"/>